<evidence type="ECO:0000313" key="1">
    <source>
        <dbReference type="EMBL" id="CAG8484295.1"/>
    </source>
</evidence>
<evidence type="ECO:0000313" key="2">
    <source>
        <dbReference type="Proteomes" id="UP000789396"/>
    </source>
</evidence>
<gene>
    <name evidence="1" type="ORF">RFULGI_LOCUS1683</name>
</gene>
<organism evidence="1 2">
    <name type="scientific">Racocetra fulgida</name>
    <dbReference type="NCBI Taxonomy" id="60492"/>
    <lineage>
        <taxon>Eukaryota</taxon>
        <taxon>Fungi</taxon>
        <taxon>Fungi incertae sedis</taxon>
        <taxon>Mucoromycota</taxon>
        <taxon>Glomeromycotina</taxon>
        <taxon>Glomeromycetes</taxon>
        <taxon>Diversisporales</taxon>
        <taxon>Gigasporaceae</taxon>
        <taxon>Racocetra</taxon>
    </lineage>
</organism>
<comment type="caution">
    <text evidence="1">The sequence shown here is derived from an EMBL/GenBank/DDBJ whole genome shotgun (WGS) entry which is preliminary data.</text>
</comment>
<proteinExistence type="predicted"/>
<sequence length="46" mass="5510">MHQIIKIDILNTKVLAKFFKEIIYYSTNAAYQNSKRYDSIQERLSN</sequence>
<dbReference type="Proteomes" id="UP000789396">
    <property type="component" value="Unassembled WGS sequence"/>
</dbReference>
<reference evidence="1" key="1">
    <citation type="submission" date="2021-06" db="EMBL/GenBank/DDBJ databases">
        <authorList>
            <person name="Kallberg Y."/>
            <person name="Tangrot J."/>
            <person name="Rosling A."/>
        </authorList>
    </citation>
    <scope>NUCLEOTIDE SEQUENCE</scope>
    <source>
        <strain evidence="1">IN212</strain>
    </source>
</reference>
<dbReference type="EMBL" id="CAJVPZ010001097">
    <property type="protein sequence ID" value="CAG8484295.1"/>
    <property type="molecule type" value="Genomic_DNA"/>
</dbReference>
<name>A0A9N8WFV3_9GLOM</name>
<accession>A0A9N8WFV3</accession>
<dbReference type="AlphaFoldDB" id="A0A9N8WFV3"/>
<protein>
    <submittedName>
        <fullName evidence="1">13403_t:CDS:1</fullName>
    </submittedName>
</protein>
<keyword evidence="2" id="KW-1185">Reference proteome</keyword>